<dbReference type="Gene3D" id="1.20.120.1630">
    <property type="match status" value="1"/>
</dbReference>
<sequence>MPSPGLRSLWLARKWFTIIPPLVCPVTFVFDAPFGRFAPSEDSILLVDGIKSWIAMELVSPVSFIYTFLKAPLAPSAPALSLHDPSTFLATLFLIHYANRALISPLRTPVRSKSHISVFLSAVSFNIVNGSLMGTYLSSAIAQSFLHDAFSKPLFWVGVGLWALGFAGNILHDEVLLNIRRNAKAKGKAKDDPRGMSKGAKPHYAVPHGYLYSLISYPNYFCEWVEWLGFALAAAPLPSFTSFGDLLATLTPPYIFFLSEVFLMLPRAYRGHKWYHNRFSDYPRDRKVVIPFLF</sequence>
<organism evidence="9 10">
    <name type="scientific">Obba rivulosa</name>
    <dbReference type="NCBI Taxonomy" id="1052685"/>
    <lineage>
        <taxon>Eukaryota</taxon>
        <taxon>Fungi</taxon>
        <taxon>Dikarya</taxon>
        <taxon>Basidiomycota</taxon>
        <taxon>Agaricomycotina</taxon>
        <taxon>Agaricomycetes</taxon>
        <taxon>Polyporales</taxon>
        <taxon>Gelatoporiaceae</taxon>
        <taxon>Obba</taxon>
    </lineage>
</organism>
<feature type="transmembrane region" description="Helical" evidence="6">
    <location>
        <begin position="50"/>
        <end position="69"/>
    </location>
</feature>
<feature type="domain" description="3-oxo-5-alpha-steroid 4-dehydrogenase C-terminal" evidence="8">
    <location>
        <begin position="114"/>
        <end position="294"/>
    </location>
</feature>
<dbReference type="GO" id="GO:0016020">
    <property type="term" value="C:membrane"/>
    <property type="evidence" value="ECO:0007669"/>
    <property type="project" value="UniProtKB-SubCell"/>
</dbReference>
<reference evidence="9 10" key="1">
    <citation type="submission" date="2016-07" db="EMBL/GenBank/DDBJ databases">
        <title>Draft genome of the white-rot fungus Obba rivulosa 3A-2.</title>
        <authorList>
            <consortium name="DOE Joint Genome Institute"/>
            <person name="Miettinen O."/>
            <person name="Riley R."/>
            <person name="Acob R."/>
            <person name="Barry K."/>
            <person name="Cullen D."/>
            <person name="De Vries R."/>
            <person name="Hainaut M."/>
            <person name="Hatakka A."/>
            <person name="Henrissat B."/>
            <person name="Hilden K."/>
            <person name="Kuo R."/>
            <person name="Labutti K."/>
            <person name="Lipzen A."/>
            <person name="Makela M.R."/>
            <person name="Sandor L."/>
            <person name="Spatafora J.W."/>
            <person name="Grigoriev I.V."/>
            <person name="Hibbett D.S."/>
        </authorList>
    </citation>
    <scope>NUCLEOTIDE SEQUENCE [LARGE SCALE GENOMIC DNA]</scope>
    <source>
        <strain evidence="9 10">3A-2</strain>
    </source>
</reference>
<feature type="chain" id="PRO_5034131393" description="3-oxo-5-alpha-steroid 4-dehydrogenase C-terminal domain-containing protein" evidence="7">
    <location>
        <begin position="26"/>
        <end position="294"/>
    </location>
</feature>
<keyword evidence="5 6" id="KW-0472">Membrane</keyword>
<gene>
    <name evidence="9" type="ORF">OBBRIDRAFT_813000</name>
</gene>
<dbReference type="AlphaFoldDB" id="A0A8E2DNH8"/>
<dbReference type="InterPro" id="IPR039357">
    <property type="entry name" value="SRD5A/TECR"/>
</dbReference>
<dbReference type="PANTHER" id="PTHR10556:SF43">
    <property type="entry name" value="STEROID 5-ALPHA-REDUCTASE DET2"/>
    <property type="match status" value="1"/>
</dbReference>
<keyword evidence="3 6" id="KW-0812">Transmembrane</keyword>
<comment type="subcellular location">
    <subcellularLocation>
        <location evidence="1">Membrane</location>
        <topology evidence="1">Multi-pass membrane protein</topology>
    </subcellularLocation>
</comment>
<dbReference type="InterPro" id="IPR001104">
    <property type="entry name" value="3-oxo-5_a-steroid_4-DH_C"/>
</dbReference>
<keyword evidence="10" id="KW-1185">Reference proteome</keyword>
<dbReference type="PANTHER" id="PTHR10556">
    <property type="entry name" value="3-OXO-5-ALPHA-STEROID 4-DEHYDROGENASE"/>
    <property type="match status" value="1"/>
</dbReference>
<proteinExistence type="inferred from homology"/>
<evidence type="ECO:0000313" key="10">
    <source>
        <dbReference type="Proteomes" id="UP000250043"/>
    </source>
</evidence>
<dbReference type="Proteomes" id="UP000250043">
    <property type="component" value="Unassembled WGS sequence"/>
</dbReference>
<evidence type="ECO:0000256" key="2">
    <source>
        <dbReference type="ARBA" id="ARBA00007742"/>
    </source>
</evidence>
<evidence type="ECO:0000256" key="3">
    <source>
        <dbReference type="ARBA" id="ARBA00022692"/>
    </source>
</evidence>
<evidence type="ECO:0000256" key="5">
    <source>
        <dbReference type="ARBA" id="ARBA00023136"/>
    </source>
</evidence>
<dbReference type="GO" id="GO:0006629">
    <property type="term" value="P:lipid metabolic process"/>
    <property type="evidence" value="ECO:0007669"/>
    <property type="project" value="InterPro"/>
</dbReference>
<comment type="similarity">
    <text evidence="2">Belongs to the steroid 5-alpha reductase family.</text>
</comment>
<keyword evidence="4 6" id="KW-1133">Transmembrane helix</keyword>
<dbReference type="OrthoDB" id="5788137at2759"/>
<feature type="transmembrane region" description="Helical" evidence="6">
    <location>
        <begin position="12"/>
        <end position="30"/>
    </location>
</feature>
<evidence type="ECO:0000256" key="7">
    <source>
        <dbReference type="SAM" id="SignalP"/>
    </source>
</evidence>
<evidence type="ECO:0000259" key="8">
    <source>
        <dbReference type="Pfam" id="PF02544"/>
    </source>
</evidence>
<evidence type="ECO:0000256" key="1">
    <source>
        <dbReference type="ARBA" id="ARBA00004141"/>
    </source>
</evidence>
<feature type="transmembrane region" description="Helical" evidence="6">
    <location>
        <begin position="118"/>
        <end position="142"/>
    </location>
</feature>
<feature type="transmembrane region" description="Helical" evidence="6">
    <location>
        <begin position="81"/>
        <end position="98"/>
    </location>
</feature>
<protein>
    <recommendedName>
        <fullName evidence="8">3-oxo-5-alpha-steroid 4-dehydrogenase C-terminal domain-containing protein</fullName>
    </recommendedName>
</protein>
<dbReference type="PROSITE" id="PS50244">
    <property type="entry name" value="S5A_REDUCTASE"/>
    <property type="match status" value="1"/>
</dbReference>
<evidence type="ECO:0000256" key="4">
    <source>
        <dbReference type="ARBA" id="ARBA00022989"/>
    </source>
</evidence>
<dbReference type="Pfam" id="PF02544">
    <property type="entry name" value="Steroid_dh"/>
    <property type="match status" value="1"/>
</dbReference>
<feature type="signal peptide" evidence="7">
    <location>
        <begin position="1"/>
        <end position="25"/>
    </location>
</feature>
<dbReference type="EMBL" id="KV722417">
    <property type="protein sequence ID" value="OCH89893.1"/>
    <property type="molecule type" value="Genomic_DNA"/>
</dbReference>
<keyword evidence="7" id="KW-0732">Signal</keyword>
<name>A0A8E2DNH8_9APHY</name>
<evidence type="ECO:0000313" key="9">
    <source>
        <dbReference type="EMBL" id="OCH89893.1"/>
    </source>
</evidence>
<feature type="transmembrane region" description="Helical" evidence="6">
    <location>
        <begin position="154"/>
        <end position="172"/>
    </location>
</feature>
<dbReference type="GO" id="GO:0016627">
    <property type="term" value="F:oxidoreductase activity, acting on the CH-CH group of donors"/>
    <property type="evidence" value="ECO:0007669"/>
    <property type="project" value="InterPro"/>
</dbReference>
<evidence type="ECO:0000256" key="6">
    <source>
        <dbReference type="SAM" id="Phobius"/>
    </source>
</evidence>
<accession>A0A8E2DNH8</accession>